<dbReference type="InterPro" id="IPR029058">
    <property type="entry name" value="AB_hydrolase_fold"/>
</dbReference>
<dbReference type="AlphaFoldDB" id="A0A084J7Y6"/>
<organism evidence="1 2">
    <name type="scientific">Clostridium sulfidigenes</name>
    <dbReference type="NCBI Taxonomy" id="318464"/>
    <lineage>
        <taxon>Bacteria</taxon>
        <taxon>Bacillati</taxon>
        <taxon>Bacillota</taxon>
        <taxon>Clostridia</taxon>
        <taxon>Eubacteriales</taxon>
        <taxon>Clostridiaceae</taxon>
        <taxon>Clostridium</taxon>
    </lineage>
</organism>
<reference evidence="1 2" key="1">
    <citation type="submission" date="2014-07" db="EMBL/GenBank/DDBJ databases">
        <title>Draft genome of Clostridium sulfidigenes 113A isolated from sediments associated with methane hydrate from Krishna Godavari basin.</title>
        <authorList>
            <person name="Honkalas V.S."/>
            <person name="Dabir A.P."/>
            <person name="Arora P."/>
            <person name="Dhakephalkar P.K."/>
        </authorList>
    </citation>
    <scope>NUCLEOTIDE SEQUENCE [LARGE SCALE GENOMIC DNA]</scope>
    <source>
        <strain evidence="1 2">113A</strain>
    </source>
</reference>
<evidence type="ECO:0000313" key="2">
    <source>
        <dbReference type="Proteomes" id="UP000028542"/>
    </source>
</evidence>
<dbReference type="Proteomes" id="UP000028542">
    <property type="component" value="Unassembled WGS sequence"/>
</dbReference>
<gene>
    <name evidence="1" type="ORF">IO99_16770</name>
</gene>
<name>A0A084J7Y6_9CLOT</name>
<dbReference type="SUPFAM" id="SSF53474">
    <property type="entry name" value="alpha/beta-Hydrolases"/>
    <property type="match status" value="1"/>
</dbReference>
<dbReference type="Gene3D" id="3.40.50.1820">
    <property type="entry name" value="alpha/beta hydrolase"/>
    <property type="match status" value="1"/>
</dbReference>
<sequence>MSTNSKEMLKLIDLKPVSSRIDYEVLETFQCNGYRRELIQYFIHGRKNTAFLLLPDGEGKHPAVLINHQHNRERNLGKSEVCGLAGNHLQAFGPALAERGFVVIAPDSLCFEDRRVNASGINKNDEDDDWQHFLTMCYGILTGQTLAKTVIEDAMGAISVLNGLDCVDYNKIGCLGHSYGGNTTIYLTAFDKRIHYACASGSAATFRNRIKNNVGIEMASVIPNFMRYYDIDDVVCEICPTKFLIVSATEDKYSKDAMDIYKKAEKEYIKCNAGQQISIKQYEGGHALTSERFNYIVDWIIEAAK</sequence>
<dbReference type="PANTHER" id="PTHR22946">
    <property type="entry name" value="DIENELACTONE HYDROLASE DOMAIN-CONTAINING PROTEIN-RELATED"/>
    <property type="match status" value="1"/>
</dbReference>
<dbReference type="InterPro" id="IPR050261">
    <property type="entry name" value="FrsA_esterase"/>
</dbReference>
<keyword evidence="2" id="KW-1185">Reference proteome</keyword>
<comment type="caution">
    <text evidence="1">The sequence shown here is derived from an EMBL/GenBank/DDBJ whole genome shotgun (WGS) entry which is preliminary data.</text>
</comment>
<dbReference type="EMBL" id="JPMD01000046">
    <property type="protein sequence ID" value="KEZ85070.1"/>
    <property type="molecule type" value="Genomic_DNA"/>
</dbReference>
<evidence type="ECO:0000313" key="1">
    <source>
        <dbReference type="EMBL" id="KEZ85070.1"/>
    </source>
</evidence>
<dbReference type="STRING" id="318464.IO99_16770"/>
<proteinExistence type="predicted"/>
<dbReference type="eggNOG" id="COG1506">
    <property type="taxonomic scope" value="Bacteria"/>
</dbReference>
<protein>
    <submittedName>
        <fullName evidence="1">Uncharacterized protein</fullName>
    </submittedName>
</protein>
<accession>A0A084J7Y6</accession>
<dbReference type="RefSeq" id="WP_051824254.1">
    <property type="nucleotide sequence ID" value="NZ_JPMD01000046.1"/>
</dbReference>